<comment type="subcellular location">
    <subcellularLocation>
        <location evidence="1">Cytoplasm</location>
    </subcellularLocation>
</comment>
<evidence type="ECO:0000256" key="7">
    <source>
        <dbReference type="ARBA" id="ARBA00022741"/>
    </source>
</evidence>
<dbReference type="KEGG" id="cts:Ctha_0066"/>
<dbReference type="SUPFAM" id="SSF52540">
    <property type="entry name" value="P-loop containing nucleoside triphosphate hydrolases"/>
    <property type="match status" value="1"/>
</dbReference>
<keyword evidence="4" id="KW-0963">Cytoplasm</keyword>
<dbReference type="GO" id="GO:0002949">
    <property type="term" value="P:tRNA threonylcarbamoyladenosine modification"/>
    <property type="evidence" value="ECO:0007669"/>
    <property type="project" value="InterPro"/>
</dbReference>
<reference evidence="11 12" key="1">
    <citation type="submission" date="2008-06" db="EMBL/GenBank/DDBJ databases">
        <title>Complete sequence of Chloroherpeton thalassium ATCC 35110.</title>
        <authorList>
            <consortium name="US DOE Joint Genome Institute"/>
            <person name="Lucas S."/>
            <person name="Copeland A."/>
            <person name="Lapidus A."/>
            <person name="Glavina del Rio T."/>
            <person name="Dalin E."/>
            <person name="Tice H."/>
            <person name="Bruce D."/>
            <person name="Goodwin L."/>
            <person name="Pitluck S."/>
            <person name="Schmutz J."/>
            <person name="Larimer F."/>
            <person name="Land M."/>
            <person name="Hauser L."/>
            <person name="Kyrpides N."/>
            <person name="Mikhailova N."/>
            <person name="Liu Z."/>
            <person name="Li T."/>
            <person name="Zhao F."/>
            <person name="Overmann J."/>
            <person name="Bryant D.A."/>
            <person name="Richardson P."/>
        </authorList>
    </citation>
    <scope>NUCLEOTIDE SEQUENCE [LARGE SCALE GENOMIC DNA]</scope>
    <source>
        <strain evidence="12">ATCC 35110 / GB-78</strain>
    </source>
</reference>
<dbReference type="HOGENOM" id="CLU_087829_3_0_10"/>
<evidence type="ECO:0000256" key="5">
    <source>
        <dbReference type="ARBA" id="ARBA00022694"/>
    </source>
</evidence>
<dbReference type="InterPro" id="IPR003442">
    <property type="entry name" value="T6A_TsaE"/>
</dbReference>
<evidence type="ECO:0000256" key="3">
    <source>
        <dbReference type="ARBA" id="ARBA00019010"/>
    </source>
</evidence>
<evidence type="ECO:0000256" key="1">
    <source>
        <dbReference type="ARBA" id="ARBA00004496"/>
    </source>
</evidence>
<evidence type="ECO:0000256" key="9">
    <source>
        <dbReference type="ARBA" id="ARBA00022842"/>
    </source>
</evidence>
<sequence>MKEFLSRSAEETRGRAREFAETLQRGDIVLLVGTLGAGKTEFVRGICDVFHCTASVSSPTFTLLNIYEGVSKGSAISLYHFDLYRIESETELPAIGFDEYLFGDGVSIVEWADRFPRFFPKQAITVQIEPCGENERRVVISGGKSRF</sequence>
<protein>
    <recommendedName>
        <fullName evidence="3">tRNA threonylcarbamoyladenosine biosynthesis protein TsaE</fullName>
    </recommendedName>
    <alternativeName>
        <fullName evidence="10">t(6)A37 threonylcarbamoyladenosine biosynthesis protein TsaE</fullName>
    </alternativeName>
</protein>
<keyword evidence="8" id="KW-0067">ATP-binding</keyword>
<dbReference type="GO" id="GO:0046872">
    <property type="term" value="F:metal ion binding"/>
    <property type="evidence" value="ECO:0007669"/>
    <property type="project" value="UniProtKB-KW"/>
</dbReference>
<evidence type="ECO:0000256" key="2">
    <source>
        <dbReference type="ARBA" id="ARBA00007599"/>
    </source>
</evidence>
<comment type="similarity">
    <text evidence="2">Belongs to the TsaE family.</text>
</comment>
<keyword evidence="7" id="KW-0547">Nucleotide-binding</keyword>
<dbReference type="Proteomes" id="UP000001208">
    <property type="component" value="Chromosome"/>
</dbReference>
<dbReference type="STRING" id="517418.Ctha_0066"/>
<evidence type="ECO:0000256" key="6">
    <source>
        <dbReference type="ARBA" id="ARBA00022723"/>
    </source>
</evidence>
<dbReference type="OrthoDB" id="9815896at2"/>
<dbReference type="PANTHER" id="PTHR33540:SF2">
    <property type="entry name" value="TRNA THREONYLCARBAMOYLADENOSINE BIOSYNTHESIS PROTEIN TSAE"/>
    <property type="match status" value="1"/>
</dbReference>
<organism evidence="11 12">
    <name type="scientific">Chloroherpeton thalassium (strain ATCC 35110 / GB-78)</name>
    <dbReference type="NCBI Taxonomy" id="517418"/>
    <lineage>
        <taxon>Bacteria</taxon>
        <taxon>Pseudomonadati</taxon>
        <taxon>Chlorobiota</taxon>
        <taxon>Chlorobiia</taxon>
        <taxon>Chlorobiales</taxon>
        <taxon>Chloroherpetonaceae</taxon>
        <taxon>Chloroherpeton</taxon>
    </lineage>
</organism>
<dbReference type="InterPro" id="IPR027417">
    <property type="entry name" value="P-loop_NTPase"/>
</dbReference>
<gene>
    <name evidence="11" type="ordered locus">Ctha_0066</name>
</gene>
<dbReference type="PANTHER" id="PTHR33540">
    <property type="entry name" value="TRNA THREONYLCARBAMOYLADENOSINE BIOSYNTHESIS PROTEIN TSAE"/>
    <property type="match status" value="1"/>
</dbReference>
<name>B3QSE6_CHLT3</name>
<evidence type="ECO:0000313" key="12">
    <source>
        <dbReference type="Proteomes" id="UP000001208"/>
    </source>
</evidence>
<keyword evidence="5" id="KW-0819">tRNA processing</keyword>
<dbReference type="RefSeq" id="WP_012498621.1">
    <property type="nucleotide sequence ID" value="NC_011026.1"/>
</dbReference>
<dbReference type="EMBL" id="CP001100">
    <property type="protein sequence ID" value="ACF12537.1"/>
    <property type="molecule type" value="Genomic_DNA"/>
</dbReference>
<keyword evidence="12" id="KW-1185">Reference proteome</keyword>
<dbReference type="eggNOG" id="COG0802">
    <property type="taxonomic scope" value="Bacteria"/>
</dbReference>
<dbReference type="GO" id="GO:0005737">
    <property type="term" value="C:cytoplasm"/>
    <property type="evidence" value="ECO:0007669"/>
    <property type="project" value="UniProtKB-SubCell"/>
</dbReference>
<dbReference type="NCBIfam" id="TIGR00150">
    <property type="entry name" value="T6A_YjeE"/>
    <property type="match status" value="1"/>
</dbReference>
<evidence type="ECO:0000256" key="4">
    <source>
        <dbReference type="ARBA" id="ARBA00022490"/>
    </source>
</evidence>
<dbReference type="Gene3D" id="3.40.50.300">
    <property type="entry name" value="P-loop containing nucleotide triphosphate hydrolases"/>
    <property type="match status" value="1"/>
</dbReference>
<keyword evidence="9" id="KW-0460">Magnesium</keyword>
<evidence type="ECO:0000256" key="8">
    <source>
        <dbReference type="ARBA" id="ARBA00022840"/>
    </source>
</evidence>
<dbReference type="AlphaFoldDB" id="B3QSE6"/>
<evidence type="ECO:0000256" key="10">
    <source>
        <dbReference type="ARBA" id="ARBA00032441"/>
    </source>
</evidence>
<keyword evidence="6" id="KW-0479">Metal-binding</keyword>
<dbReference type="Pfam" id="PF02367">
    <property type="entry name" value="TsaE"/>
    <property type="match status" value="1"/>
</dbReference>
<accession>B3QSE6</accession>
<proteinExistence type="inferred from homology"/>
<dbReference type="GO" id="GO:0005524">
    <property type="term" value="F:ATP binding"/>
    <property type="evidence" value="ECO:0007669"/>
    <property type="project" value="UniProtKB-KW"/>
</dbReference>
<evidence type="ECO:0000313" key="11">
    <source>
        <dbReference type="EMBL" id="ACF12537.1"/>
    </source>
</evidence>